<gene>
    <name evidence="4" type="ORF">A8V01_26680</name>
</gene>
<evidence type="ECO:0000259" key="3">
    <source>
        <dbReference type="Pfam" id="PF13340"/>
    </source>
</evidence>
<feature type="domain" description="Insertion element IS402-like" evidence="3">
    <location>
        <begin position="142"/>
        <end position="182"/>
    </location>
</feature>
<dbReference type="EMBL" id="LYMM01000081">
    <property type="protein sequence ID" value="PNU02309.1"/>
    <property type="molecule type" value="Genomic_DNA"/>
</dbReference>
<comment type="caution">
    <text evidence="4">The sequence shown here is derived from an EMBL/GenBank/DDBJ whole genome shotgun (WGS) entry which is preliminary data.</text>
</comment>
<keyword evidence="1" id="KW-0472">Membrane</keyword>
<feature type="chain" id="PRO_5014413611" description="Insertion element IS402-like domain-containing protein" evidence="2">
    <location>
        <begin position="21"/>
        <end position="216"/>
    </location>
</feature>
<feature type="transmembrane region" description="Helical" evidence="1">
    <location>
        <begin position="48"/>
        <end position="70"/>
    </location>
</feature>
<feature type="transmembrane region" description="Helical" evidence="1">
    <location>
        <begin position="123"/>
        <end position="141"/>
    </location>
</feature>
<dbReference type="PANTHER" id="PTHR30007:SF0">
    <property type="entry name" value="TRANSPOSASE"/>
    <property type="match status" value="1"/>
</dbReference>
<evidence type="ECO:0000256" key="1">
    <source>
        <dbReference type="SAM" id="Phobius"/>
    </source>
</evidence>
<keyword evidence="2" id="KW-0732">Signal</keyword>
<keyword evidence="1" id="KW-1133">Transmembrane helix</keyword>
<keyword evidence="5" id="KW-1185">Reference proteome</keyword>
<dbReference type="Proteomes" id="UP000236327">
    <property type="component" value="Unassembled WGS sequence"/>
</dbReference>
<dbReference type="Pfam" id="PF13340">
    <property type="entry name" value="DUF4096"/>
    <property type="match status" value="1"/>
</dbReference>
<name>A0A2K2FU44_9SPHN</name>
<keyword evidence="1" id="KW-0812">Transmembrane</keyword>
<sequence>MIFVALAIGLLTGPVPGASAQSAADDRTAIRQWQNTAAQAEAMLDLPLLATLGVGIVSAGMAVIFARWLANSLVAPAFPAAQLIRLPEDKVPQTVWLASALGLCVAIDGFLGDVDILPVTPPALTALAGFAVVVAAAVLLWRNAVNGLRYIVKTGAPWRWMPHDLPAWAAVYQQTRRWRAAGQAAGRHERARVVCDPPRMGVSVKTRKVRQRASEG</sequence>
<dbReference type="InterPro" id="IPR025161">
    <property type="entry name" value="IS402-like_dom"/>
</dbReference>
<dbReference type="PANTHER" id="PTHR30007">
    <property type="entry name" value="PHP DOMAIN PROTEIN"/>
    <property type="match status" value="1"/>
</dbReference>
<proteinExistence type="predicted"/>
<feature type="signal peptide" evidence="2">
    <location>
        <begin position="1"/>
        <end position="20"/>
    </location>
</feature>
<evidence type="ECO:0000313" key="5">
    <source>
        <dbReference type="Proteomes" id="UP000236327"/>
    </source>
</evidence>
<organism evidence="4 5">
    <name type="scientific">Novosphingobium guangzhouense</name>
    <dbReference type="NCBI Taxonomy" id="1850347"/>
    <lineage>
        <taxon>Bacteria</taxon>
        <taxon>Pseudomonadati</taxon>
        <taxon>Pseudomonadota</taxon>
        <taxon>Alphaproteobacteria</taxon>
        <taxon>Sphingomonadales</taxon>
        <taxon>Sphingomonadaceae</taxon>
        <taxon>Novosphingobium</taxon>
    </lineage>
</organism>
<evidence type="ECO:0000256" key="2">
    <source>
        <dbReference type="SAM" id="SignalP"/>
    </source>
</evidence>
<dbReference type="AlphaFoldDB" id="A0A2K2FU44"/>
<protein>
    <recommendedName>
        <fullName evidence="3">Insertion element IS402-like domain-containing protein</fullName>
    </recommendedName>
</protein>
<evidence type="ECO:0000313" key="4">
    <source>
        <dbReference type="EMBL" id="PNU02309.1"/>
    </source>
</evidence>
<reference evidence="4 5" key="1">
    <citation type="submission" date="2016-05" db="EMBL/GenBank/DDBJ databases">
        <title>Complete genome sequence of Novosphingobium guangzhouense SA925(T).</title>
        <authorList>
            <person name="Sha S."/>
        </authorList>
    </citation>
    <scope>NUCLEOTIDE SEQUENCE [LARGE SCALE GENOMIC DNA]</scope>
    <source>
        <strain evidence="4 5">SA925</strain>
    </source>
</reference>
<accession>A0A2K2FU44</accession>